<evidence type="ECO:0000313" key="1">
    <source>
        <dbReference type="EMBL" id="PWJ42659.1"/>
    </source>
</evidence>
<accession>A0A315ZBX1</accession>
<evidence type="ECO:0000313" key="2">
    <source>
        <dbReference type="Proteomes" id="UP000245535"/>
    </source>
</evidence>
<protein>
    <submittedName>
        <fullName evidence="1">Uncharacterized protein</fullName>
    </submittedName>
</protein>
<dbReference type="Proteomes" id="UP000245535">
    <property type="component" value="Unassembled WGS sequence"/>
</dbReference>
<reference evidence="1 2" key="1">
    <citation type="submission" date="2018-03" db="EMBL/GenBank/DDBJ databases">
        <title>Genomic Encyclopedia of Archaeal and Bacterial Type Strains, Phase II (KMG-II): from individual species to whole genera.</title>
        <authorList>
            <person name="Goeker M."/>
        </authorList>
    </citation>
    <scope>NUCLEOTIDE SEQUENCE [LARGE SCALE GENOMIC DNA]</scope>
    <source>
        <strain evidence="1 2">DSM 28229</strain>
    </source>
</reference>
<dbReference type="AlphaFoldDB" id="A0A315ZBX1"/>
<gene>
    <name evidence="1" type="ORF">BC781_102204</name>
</gene>
<keyword evidence="2" id="KW-1185">Reference proteome</keyword>
<name>A0A315ZBX1_SEDFL</name>
<proteinExistence type="predicted"/>
<comment type="caution">
    <text evidence="1">The sequence shown here is derived from an EMBL/GenBank/DDBJ whole genome shotgun (WGS) entry which is preliminary data.</text>
</comment>
<organism evidence="1 2">
    <name type="scientific">Sediminitomix flava</name>
    <dbReference type="NCBI Taxonomy" id="379075"/>
    <lineage>
        <taxon>Bacteria</taxon>
        <taxon>Pseudomonadati</taxon>
        <taxon>Bacteroidota</taxon>
        <taxon>Cytophagia</taxon>
        <taxon>Cytophagales</taxon>
        <taxon>Flammeovirgaceae</taxon>
        <taxon>Sediminitomix</taxon>
    </lineage>
</organism>
<dbReference type="EMBL" id="QGDO01000002">
    <property type="protein sequence ID" value="PWJ42659.1"/>
    <property type="molecule type" value="Genomic_DNA"/>
</dbReference>
<sequence length="107" mass="12545">MFGGSINTTNIYLCIMQDKEKELQQIRKEISHLKFRESMLMGTSYYSNYCRTTFDKITGKVVVRLKEKAVTFPSSEGVEEFMAKIDEEFQKSNLEEIMQRARTKNKV</sequence>